<evidence type="ECO:0000313" key="1">
    <source>
        <dbReference type="EMBL" id="KRO15928.1"/>
    </source>
</evidence>
<dbReference type="RefSeq" id="WP_054777803.1">
    <property type="nucleotide sequence ID" value="NZ_BBBX01000020.1"/>
</dbReference>
<dbReference type="STRING" id="1293598.IV56_GL002119"/>
<proteinExistence type="predicted"/>
<accession>A0A0R2MQN3</accession>
<protein>
    <submittedName>
        <fullName evidence="1">Uncharacterized protein</fullName>
    </submittedName>
</protein>
<gene>
    <name evidence="1" type="ORF">IV56_GL002119</name>
</gene>
<dbReference type="OrthoDB" id="2292110at2"/>
<dbReference type="PATRIC" id="fig|1293598.4.peg.2213"/>
<reference evidence="1 2" key="1">
    <citation type="journal article" date="2015" name="Genome Announc.">
        <title>Expanding the biotechnology potential of lactobacilli through comparative genomics of 213 strains and associated genera.</title>
        <authorList>
            <person name="Sun Z."/>
            <person name="Harris H.M."/>
            <person name="McCann A."/>
            <person name="Guo C."/>
            <person name="Argimon S."/>
            <person name="Zhang W."/>
            <person name="Yang X."/>
            <person name="Jeffery I.B."/>
            <person name="Cooney J.C."/>
            <person name="Kagawa T.F."/>
            <person name="Liu W."/>
            <person name="Song Y."/>
            <person name="Salvetti E."/>
            <person name="Wrobel A."/>
            <person name="Rasinkangas P."/>
            <person name="Parkhill J."/>
            <person name="Rea M.C."/>
            <person name="O'Sullivan O."/>
            <person name="Ritari J."/>
            <person name="Douillard F.P."/>
            <person name="Paul Ross R."/>
            <person name="Yang R."/>
            <person name="Briner A.E."/>
            <person name="Felis G.E."/>
            <person name="de Vos W.M."/>
            <person name="Barrangou R."/>
            <person name="Klaenhammer T.R."/>
            <person name="Caufield P.W."/>
            <person name="Cui Y."/>
            <person name="Zhang H."/>
            <person name="O'Toole P.W."/>
        </authorList>
    </citation>
    <scope>NUCLEOTIDE SEQUENCE [LARGE SCALE GENOMIC DNA]</scope>
    <source>
        <strain evidence="1 2">DSM 24301</strain>
    </source>
</reference>
<dbReference type="Proteomes" id="UP000050969">
    <property type="component" value="Unassembled WGS sequence"/>
</dbReference>
<dbReference type="AlphaFoldDB" id="A0A0R2MQN3"/>
<evidence type="ECO:0000313" key="2">
    <source>
        <dbReference type="Proteomes" id="UP000050969"/>
    </source>
</evidence>
<sequence length="108" mass="11896">MAIATTVIAAAKAALEKNGYVTELDVPELKDRDVLHEIEEQLSTNEHDAGNLDYLYAESFDYAGGRIANIIWDMDQIPTRHEAMLTLGKVLDLSIPTVTMGAADNVEY</sequence>
<dbReference type="EMBL" id="JQCE01000058">
    <property type="protein sequence ID" value="KRO15928.1"/>
    <property type="molecule type" value="Genomic_DNA"/>
</dbReference>
<organism evidence="1 2">
    <name type="scientific">Lacticaseibacillus saniviri JCM 17471 = DSM 24301</name>
    <dbReference type="NCBI Taxonomy" id="1293598"/>
    <lineage>
        <taxon>Bacteria</taxon>
        <taxon>Bacillati</taxon>
        <taxon>Bacillota</taxon>
        <taxon>Bacilli</taxon>
        <taxon>Lactobacillales</taxon>
        <taxon>Lactobacillaceae</taxon>
        <taxon>Lacticaseibacillus</taxon>
    </lineage>
</organism>
<comment type="caution">
    <text evidence="1">The sequence shown here is derived from an EMBL/GenBank/DDBJ whole genome shotgun (WGS) entry which is preliminary data.</text>
</comment>
<keyword evidence="2" id="KW-1185">Reference proteome</keyword>
<name>A0A0R2MQN3_9LACO</name>